<sequence>MQRKLARQEAQRDYFKKEIQKIKQQISKLPKDCEFRIAGKEKAQEILKEFSKDSKNSLKTKQKIALIHEKIKLQRRAFNHKLSTYLVRSFDAIAVEDLKIANLNRRPKPKKREDGQGWKRNGAKAKSGLNKSFADAALGQLLKMIEAKAEAQNREFIKVKPDFTTQNCSGCGAKVNTNFQVFAIDILLPSPK</sequence>
<proteinExistence type="inferred from homology"/>
<evidence type="ECO:0000313" key="8">
    <source>
        <dbReference type="EMBL" id="OKH18148.1"/>
    </source>
</evidence>
<keyword evidence="4" id="KW-0233">DNA recombination</keyword>
<evidence type="ECO:0000256" key="1">
    <source>
        <dbReference type="ARBA" id="ARBA00008761"/>
    </source>
</evidence>
<keyword evidence="3" id="KW-0238">DNA-binding</keyword>
<dbReference type="GO" id="GO:0006310">
    <property type="term" value="P:DNA recombination"/>
    <property type="evidence" value="ECO:0007669"/>
    <property type="project" value="UniProtKB-KW"/>
</dbReference>
<dbReference type="AlphaFoldDB" id="A0A1U7H7A9"/>
<dbReference type="EMBL" id="MRCB01000053">
    <property type="protein sequence ID" value="OKH18148.1"/>
    <property type="molecule type" value="Genomic_DNA"/>
</dbReference>
<reference evidence="8 9" key="1">
    <citation type="submission" date="2016-11" db="EMBL/GenBank/DDBJ databases">
        <title>Draft Genome Sequences of Nine Cyanobacterial Strains from Diverse Habitats.</title>
        <authorList>
            <person name="Zhu T."/>
            <person name="Hou S."/>
            <person name="Lu X."/>
            <person name="Hess W.R."/>
        </authorList>
    </citation>
    <scope>NUCLEOTIDE SEQUENCE [LARGE SCALE GENOMIC DNA]</scope>
    <source>
        <strain evidence="8 9">NIES-593</strain>
    </source>
</reference>
<evidence type="ECO:0000256" key="3">
    <source>
        <dbReference type="ARBA" id="ARBA00023125"/>
    </source>
</evidence>
<evidence type="ECO:0000259" key="7">
    <source>
        <dbReference type="Pfam" id="PF07282"/>
    </source>
</evidence>
<name>A0A1U7H7A9_9CYAN</name>
<keyword evidence="9" id="KW-1185">Reference proteome</keyword>
<evidence type="ECO:0000313" key="9">
    <source>
        <dbReference type="Proteomes" id="UP000186868"/>
    </source>
</evidence>
<dbReference type="GO" id="GO:0003677">
    <property type="term" value="F:DNA binding"/>
    <property type="evidence" value="ECO:0007669"/>
    <property type="project" value="UniProtKB-KW"/>
</dbReference>
<dbReference type="RefSeq" id="WP_073601709.1">
    <property type="nucleotide sequence ID" value="NZ_MRCB01000053.1"/>
</dbReference>
<feature type="domain" description="Cas12f1-like TNB" evidence="7">
    <location>
        <begin position="139"/>
        <end position="179"/>
    </location>
</feature>
<gene>
    <name evidence="8" type="ORF">NIES593_22470</name>
</gene>
<evidence type="ECO:0008006" key="10">
    <source>
        <dbReference type="Google" id="ProtNLM"/>
    </source>
</evidence>
<dbReference type="Pfam" id="PF01385">
    <property type="entry name" value="OrfB_IS605"/>
    <property type="match status" value="1"/>
</dbReference>
<organism evidence="8 9">
    <name type="scientific">Hydrococcus rivularis NIES-593</name>
    <dbReference type="NCBI Taxonomy" id="1921803"/>
    <lineage>
        <taxon>Bacteria</taxon>
        <taxon>Bacillati</taxon>
        <taxon>Cyanobacteriota</taxon>
        <taxon>Cyanophyceae</taxon>
        <taxon>Pleurocapsales</taxon>
        <taxon>Hydrococcaceae</taxon>
        <taxon>Hydrococcus</taxon>
    </lineage>
</organism>
<dbReference type="InterPro" id="IPR001959">
    <property type="entry name" value="Transposase"/>
</dbReference>
<dbReference type="Pfam" id="PF07282">
    <property type="entry name" value="Cas12f1-like_TNB"/>
    <property type="match status" value="1"/>
</dbReference>
<dbReference type="STRING" id="1921803.NIES593_22470"/>
<dbReference type="Proteomes" id="UP000186868">
    <property type="component" value="Unassembled WGS sequence"/>
</dbReference>
<evidence type="ECO:0000256" key="4">
    <source>
        <dbReference type="ARBA" id="ARBA00023172"/>
    </source>
</evidence>
<evidence type="ECO:0000259" key="6">
    <source>
        <dbReference type="Pfam" id="PF01385"/>
    </source>
</evidence>
<accession>A0A1U7H7A9</accession>
<evidence type="ECO:0000256" key="5">
    <source>
        <dbReference type="SAM" id="MobiDB-lite"/>
    </source>
</evidence>
<protein>
    <recommendedName>
        <fullName evidence="10">Transposase</fullName>
    </recommendedName>
</protein>
<evidence type="ECO:0000256" key="2">
    <source>
        <dbReference type="ARBA" id="ARBA00022578"/>
    </source>
</evidence>
<feature type="region of interest" description="Disordered" evidence="5">
    <location>
        <begin position="105"/>
        <end position="124"/>
    </location>
</feature>
<dbReference type="InterPro" id="IPR010095">
    <property type="entry name" value="Cas12f1-like_TNB"/>
</dbReference>
<feature type="domain" description="Probable transposase IS891/IS1136/IS1341" evidence="6">
    <location>
        <begin position="41"/>
        <end position="104"/>
    </location>
</feature>
<dbReference type="OrthoDB" id="438679at2"/>
<comment type="similarity">
    <text evidence="1">In the C-terminal section; belongs to the transposase 35 family.</text>
</comment>
<dbReference type="GO" id="GO:0032196">
    <property type="term" value="P:transposition"/>
    <property type="evidence" value="ECO:0007669"/>
    <property type="project" value="UniProtKB-KW"/>
</dbReference>
<comment type="caution">
    <text evidence="8">The sequence shown here is derived from an EMBL/GenBank/DDBJ whole genome shotgun (WGS) entry which is preliminary data.</text>
</comment>
<keyword evidence="2" id="KW-0815">Transposition</keyword>